<dbReference type="SUPFAM" id="SSF51197">
    <property type="entry name" value="Clavaminate synthase-like"/>
    <property type="match status" value="1"/>
</dbReference>
<dbReference type="EMBL" id="LFZS01000001">
    <property type="protein sequence ID" value="ONN56079.1"/>
    <property type="molecule type" value="Genomic_DNA"/>
</dbReference>
<proteinExistence type="predicted"/>
<keyword evidence="3" id="KW-1185">Reference proteome</keyword>
<gene>
    <name evidence="2" type="ORF">AC058_00025</name>
</gene>
<accession>A0A1V2V2M1</accession>
<dbReference type="Proteomes" id="UP000189376">
    <property type="component" value="Unassembled WGS sequence"/>
</dbReference>
<comment type="caution">
    <text evidence="2">The sequence shown here is derived from an EMBL/GenBank/DDBJ whole genome shotgun (WGS) entry which is preliminary data.</text>
</comment>
<evidence type="ECO:0000256" key="1">
    <source>
        <dbReference type="ARBA" id="ARBA00023002"/>
    </source>
</evidence>
<sequence>MNQIVKNLDTYHLYLSPEISHLISEMSYELALLGGPDSLHVQEKTLAFKEILIAKLNSYEKSIIEKYIRREIPYLVLEGLNIKKLDRSKIDITQSTQLPSLELLETDIDILTLASSEQIILALLEEDAFAFDIDNLGKIVRVVANLKGGGITKIENENPDKSSHSGIALTAHTEAPYHTVTKVVNNHSPAPSSLILTARWNPLNEPTSLIPISRILSQLTLEETMALTTESFNFTRSETFNEGQGSGGENVSILEVDKHGYIAMKYNSYRFTPNENASLKIKNAFYKFESIVRQTHIVDSINLNPNTVLIINNNLCLHCRDIIKDNRRTLVRLFGYRKNLDYIVLQKNPLIVKG</sequence>
<dbReference type="RefSeq" id="WP_077168133.1">
    <property type="nucleotide sequence ID" value="NZ_LFZS01000001.1"/>
</dbReference>
<dbReference type="Gene3D" id="3.60.130.10">
    <property type="entry name" value="Clavaminate synthase-like"/>
    <property type="match status" value="1"/>
</dbReference>
<reference evidence="2 3" key="1">
    <citation type="submission" date="2015-07" db="EMBL/GenBank/DDBJ databases">
        <title>Acinetobacter yuneri, a novel member of Acinetobacter calcoaceticus-Acinetobacter baumannii complex isolated from clinical specimen.</title>
        <authorList>
            <person name="Yu Y."/>
        </authorList>
    </citation>
    <scope>NUCLEOTIDE SEQUENCE [LARGE SCALE GENOMIC DNA]</scope>
    <source>
        <strain evidence="2 3">A362</strain>
    </source>
</reference>
<dbReference type="GO" id="GO:0016706">
    <property type="term" value="F:2-oxoglutarate-dependent dioxygenase activity"/>
    <property type="evidence" value="ECO:0007669"/>
    <property type="project" value="UniProtKB-ARBA"/>
</dbReference>
<dbReference type="AlphaFoldDB" id="A0A1V2V2M1"/>
<protein>
    <recommendedName>
        <fullName evidence="4">TauD/TfdA-like domain-containing protein</fullName>
    </recommendedName>
</protein>
<name>A0A1V2V2M1_9GAMM</name>
<evidence type="ECO:0008006" key="4">
    <source>
        <dbReference type="Google" id="ProtNLM"/>
    </source>
</evidence>
<dbReference type="InterPro" id="IPR042098">
    <property type="entry name" value="TauD-like_sf"/>
</dbReference>
<evidence type="ECO:0000313" key="2">
    <source>
        <dbReference type="EMBL" id="ONN56079.1"/>
    </source>
</evidence>
<organism evidence="2 3">
    <name type="scientific">Acinetobacter genomosp. 33YU</name>
    <dbReference type="NCBI Taxonomy" id="1675530"/>
    <lineage>
        <taxon>Bacteria</taxon>
        <taxon>Pseudomonadati</taxon>
        <taxon>Pseudomonadota</taxon>
        <taxon>Gammaproteobacteria</taxon>
        <taxon>Moraxellales</taxon>
        <taxon>Moraxellaceae</taxon>
        <taxon>Acinetobacter</taxon>
    </lineage>
</organism>
<keyword evidence="1" id="KW-0560">Oxidoreductase</keyword>
<evidence type="ECO:0000313" key="3">
    <source>
        <dbReference type="Proteomes" id="UP000189376"/>
    </source>
</evidence>